<organism evidence="1 2">
    <name type="scientific">Algibacter agarivorans</name>
    <dbReference type="NCBI Taxonomy" id="1109741"/>
    <lineage>
        <taxon>Bacteria</taxon>
        <taxon>Pseudomonadati</taxon>
        <taxon>Bacteroidota</taxon>
        <taxon>Flavobacteriia</taxon>
        <taxon>Flavobacteriales</taxon>
        <taxon>Flavobacteriaceae</taxon>
        <taxon>Algibacter</taxon>
    </lineage>
</organism>
<comment type="caution">
    <text evidence="1">The sequence shown here is derived from an EMBL/GenBank/DDBJ whole genome shotgun (WGS) entry which is preliminary data.</text>
</comment>
<dbReference type="EMBL" id="BAABJJ010000012">
    <property type="protein sequence ID" value="GAA4939535.1"/>
    <property type="molecule type" value="Genomic_DNA"/>
</dbReference>
<dbReference type="Proteomes" id="UP001501302">
    <property type="component" value="Unassembled WGS sequence"/>
</dbReference>
<gene>
    <name evidence="1" type="ORF">GCM10023314_10290</name>
</gene>
<evidence type="ECO:0000313" key="1">
    <source>
        <dbReference type="EMBL" id="GAA4939535.1"/>
    </source>
</evidence>
<dbReference type="SUPFAM" id="SSF101898">
    <property type="entry name" value="NHL repeat"/>
    <property type="match status" value="1"/>
</dbReference>
<sequence>MNKLLVSFFLIASSCDTGNLTVITDVPKALNEVSGTETLPNSDLIWMLNDGGNSAKIYGLNEKGKIKKELKINAKNNDWEDLASDEKGNLYIGDFGNNLNKRKNLAILKVNREALNSSKKVNVERISFRYSNQNKFPPKRKSKYFDCEAFFHFNDSLYLFTKSRVKYDFGKTYLYKIPAKQGHHIAELISSFSSCNDLLCWATSADISANGKQVALLTQKSVLVFSNFSSDDFFKGTVKSYDFNFESQKEGVCFKDNKTLYITDEKAHGHGGNLYELKLE</sequence>
<protein>
    <recommendedName>
        <fullName evidence="3">SdiA-regulated</fullName>
    </recommendedName>
</protein>
<reference evidence="2" key="1">
    <citation type="journal article" date="2019" name="Int. J. Syst. Evol. Microbiol.">
        <title>The Global Catalogue of Microorganisms (GCM) 10K type strain sequencing project: providing services to taxonomists for standard genome sequencing and annotation.</title>
        <authorList>
            <consortium name="The Broad Institute Genomics Platform"/>
            <consortium name="The Broad Institute Genome Sequencing Center for Infectious Disease"/>
            <person name="Wu L."/>
            <person name="Ma J."/>
        </authorList>
    </citation>
    <scope>NUCLEOTIDE SEQUENCE [LARGE SCALE GENOMIC DNA]</scope>
    <source>
        <strain evidence="2">JCM 18285</strain>
    </source>
</reference>
<evidence type="ECO:0008006" key="3">
    <source>
        <dbReference type="Google" id="ProtNLM"/>
    </source>
</evidence>
<keyword evidence="2" id="KW-1185">Reference proteome</keyword>
<proteinExistence type="predicted"/>
<accession>A0ABP9GFK2</accession>
<dbReference type="RefSeq" id="WP_345190598.1">
    <property type="nucleotide sequence ID" value="NZ_BAABJJ010000012.1"/>
</dbReference>
<evidence type="ECO:0000313" key="2">
    <source>
        <dbReference type="Proteomes" id="UP001501302"/>
    </source>
</evidence>
<dbReference type="PROSITE" id="PS51257">
    <property type="entry name" value="PROKAR_LIPOPROTEIN"/>
    <property type="match status" value="1"/>
</dbReference>
<name>A0ABP9GFK2_9FLAO</name>